<dbReference type="InterPro" id="IPR029021">
    <property type="entry name" value="Prot-tyrosine_phosphatase-like"/>
</dbReference>
<sequence>MTTSTSDVTTPEAKVPDARVPDVEVPDAEVPDAEVPDAEVPDAEVPKEKAAADSPTLPSPPFVKVLGVDNLRDAGGYSIDSMPGKAIRSGVLFRSAELNMLKNQGVATLRKLGITHVFDLRSVTEVEKPEVPPPMTWDGAERVFVPVFLKEEYGPAAMTKRYSKYSAGPEGFVKAYSDILNRAAERDHPFKPFQKILEHLASTTPPAPLLVHCTAGKDRTGVIIALILSLCGLPDDVVAHEYSLTDLGLKPQKKAIVDRISGPGGPLFGDRDGADRMVSARKESMLHTLAMISHQYGGAEGYIVNHLGVSQATVAQIRKNLIVDLAEGEVPLDWRSHAKMVPRPHL</sequence>
<dbReference type="Gene3D" id="3.90.190.10">
    <property type="entry name" value="Protein tyrosine phosphatase superfamily"/>
    <property type="match status" value="1"/>
</dbReference>
<dbReference type="PANTHER" id="PTHR31126">
    <property type="entry name" value="TYROSINE-PROTEIN PHOSPHATASE"/>
    <property type="match status" value="1"/>
</dbReference>
<evidence type="ECO:0000313" key="4">
    <source>
        <dbReference type="Proteomes" id="UP001302745"/>
    </source>
</evidence>
<protein>
    <submittedName>
        <fullName evidence="3">Tyrosine phosphatase family-domain-containing protein</fullName>
    </submittedName>
</protein>
<evidence type="ECO:0000256" key="1">
    <source>
        <dbReference type="SAM" id="MobiDB-lite"/>
    </source>
</evidence>
<dbReference type="PANTHER" id="PTHR31126:SF1">
    <property type="entry name" value="TYROSINE SPECIFIC PROTEIN PHOSPHATASES DOMAIN-CONTAINING PROTEIN"/>
    <property type="match status" value="1"/>
</dbReference>
<dbReference type="AlphaFoldDB" id="A0AAN6VD95"/>
<dbReference type="EMBL" id="MU857230">
    <property type="protein sequence ID" value="KAK4148939.1"/>
    <property type="molecule type" value="Genomic_DNA"/>
</dbReference>
<dbReference type="Proteomes" id="UP001302745">
    <property type="component" value="Unassembled WGS sequence"/>
</dbReference>
<reference evidence="3" key="2">
    <citation type="submission" date="2023-05" db="EMBL/GenBank/DDBJ databases">
        <authorList>
            <consortium name="Lawrence Berkeley National Laboratory"/>
            <person name="Steindorff A."/>
            <person name="Hensen N."/>
            <person name="Bonometti L."/>
            <person name="Westerberg I."/>
            <person name="Brannstrom I.O."/>
            <person name="Guillou S."/>
            <person name="Cros-Aarteil S."/>
            <person name="Calhoun S."/>
            <person name="Haridas S."/>
            <person name="Kuo A."/>
            <person name="Mondo S."/>
            <person name="Pangilinan J."/>
            <person name="Riley R."/>
            <person name="Labutti K."/>
            <person name="Andreopoulos B."/>
            <person name="Lipzen A."/>
            <person name="Chen C."/>
            <person name="Yanf M."/>
            <person name="Daum C."/>
            <person name="Ng V."/>
            <person name="Clum A."/>
            <person name="Ohm R."/>
            <person name="Martin F."/>
            <person name="Silar P."/>
            <person name="Natvig D."/>
            <person name="Lalanne C."/>
            <person name="Gautier V."/>
            <person name="Ament-Velasquez S.L."/>
            <person name="Kruys A."/>
            <person name="Hutchinson M.I."/>
            <person name="Powell A.J."/>
            <person name="Barry K."/>
            <person name="Miller A.N."/>
            <person name="Grigoriev I.V."/>
            <person name="Debuchy R."/>
            <person name="Gladieux P."/>
            <person name="Thoren M.H."/>
            <person name="Johannesson H."/>
        </authorList>
    </citation>
    <scope>NUCLEOTIDE SEQUENCE</scope>
    <source>
        <strain evidence="3">CBS 538.74</strain>
    </source>
</reference>
<feature type="region of interest" description="Disordered" evidence="1">
    <location>
        <begin position="1"/>
        <end position="59"/>
    </location>
</feature>
<feature type="compositionally biased region" description="Acidic residues" evidence="1">
    <location>
        <begin position="24"/>
        <end position="42"/>
    </location>
</feature>
<accession>A0AAN6VD95</accession>
<dbReference type="InterPro" id="IPR000387">
    <property type="entry name" value="Tyr_Pase_dom"/>
</dbReference>
<comment type="caution">
    <text evidence="3">The sequence shown here is derived from an EMBL/GenBank/DDBJ whole genome shotgun (WGS) entry which is preliminary data.</text>
</comment>
<organism evidence="3 4">
    <name type="scientific">Chaetomidium leptoderma</name>
    <dbReference type="NCBI Taxonomy" id="669021"/>
    <lineage>
        <taxon>Eukaryota</taxon>
        <taxon>Fungi</taxon>
        <taxon>Dikarya</taxon>
        <taxon>Ascomycota</taxon>
        <taxon>Pezizomycotina</taxon>
        <taxon>Sordariomycetes</taxon>
        <taxon>Sordariomycetidae</taxon>
        <taxon>Sordariales</taxon>
        <taxon>Chaetomiaceae</taxon>
        <taxon>Chaetomidium</taxon>
    </lineage>
</organism>
<dbReference type="GO" id="GO:0004721">
    <property type="term" value="F:phosphoprotein phosphatase activity"/>
    <property type="evidence" value="ECO:0007669"/>
    <property type="project" value="InterPro"/>
</dbReference>
<feature type="domain" description="Tyrosine specific protein phosphatases" evidence="2">
    <location>
        <begin position="191"/>
        <end position="228"/>
    </location>
</feature>
<gene>
    <name evidence="3" type="ORF">C8A00DRAFT_47343</name>
</gene>
<dbReference type="InterPro" id="IPR016130">
    <property type="entry name" value="Tyr_Pase_AS"/>
</dbReference>
<dbReference type="InterPro" id="IPR026893">
    <property type="entry name" value="Tyr/Ser_Pase_IphP-type"/>
</dbReference>
<name>A0AAN6VD95_9PEZI</name>
<evidence type="ECO:0000259" key="2">
    <source>
        <dbReference type="PROSITE" id="PS50056"/>
    </source>
</evidence>
<proteinExistence type="predicted"/>
<dbReference type="PROSITE" id="PS00383">
    <property type="entry name" value="TYR_PHOSPHATASE_1"/>
    <property type="match status" value="1"/>
</dbReference>
<dbReference type="Pfam" id="PF13350">
    <property type="entry name" value="Y_phosphatase3"/>
    <property type="match status" value="1"/>
</dbReference>
<dbReference type="PROSITE" id="PS50056">
    <property type="entry name" value="TYR_PHOSPHATASE_2"/>
    <property type="match status" value="1"/>
</dbReference>
<evidence type="ECO:0000313" key="3">
    <source>
        <dbReference type="EMBL" id="KAK4148939.1"/>
    </source>
</evidence>
<keyword evidence="4" id="KW-1185">Reference proteome</keyword>
<reference evidence="3" key="1">
    <citation type="journal article" date="2023" name="Mol. Phylogenet. Evol.">
        <title>Genome-scale phylogeny and comparative genomics of the fungal order Sordariales.</title>
        <authorList>
            <person name="Hensen N."/>
            <person name="Bonometti L."/>
            <person name="Westerberg I."/>
            <person name="Brannstrom I.O."/>
            <person name="Guillou S."/>
            <person name="Cros-Aarteil S."/>
            <person name="Calhoun S."/>
            <person name="Haridas S."/>
            <person name="Kuo A."/>
            <person name="Mondo S."/>
            <person name="Pangilinan J."/>
            <person name="Riley R."/>
            <person name="LaButti K."/>
            <person name="Andreopoulos B."/>
            <person name="Lipzen A."/>
            <person name="Chen C."/>
            <person name="Yan M."/>
            <person name="Daum C."/>
            <person name="Ng V."/>
            <person name="Clum A."/>
            <person name="Steindorff A."/>
            <person name="Ohm R.A."/>
            <person name="Martin F."/>
            <person name="Silar P."/>
            <person name="Natvig D.O."/>
            <person name="Lalanne C."/>
            <person name="Gautier V."/>
            <person name="Ament-Velasquez S.L."/>
            <person name="Kruys A."/>
            <person name="Hutchinson M.I."/>
            <person name="Powell A.J."/>
            <person name="Barry K."/>
            <person name="Miller A.N."/>
            <person name="Grigoriev I.V."/>
            <person name="Debuchy R."/>
            <person name="Gladieux P."/>
            <person name="Hiltunen Thoren M."/>
            <person name="Johannesson H."/>
        </authorList>
    </citation>
    <scope>NUCLEOTIDE SEQUENCE</scope>
    <source>
        <strain evidence="3">CBS 538.74</strain>
    </source>
</reference>
<dbReference type="SUPFAM" id="SSF52799">
    <property type="entry name" value="(Phosphotyrosine protein) phosphatases II"/>
    <property type="match status" value="1"/>
</dbReference>